<name>A0A3S5A4R7_9PLAT</name>
<reference evidence="1" key="1">
    <citation type="submission" date="2018-11" db="EMBL/GenBank/DDBJ databases">
        <authorList>
            <consortium name="Pathogen Informatics"/>
        </authorList>
    </citation>
    <scope>NUCLEOTIDE SEQUENCE</scope>
</reference>
<gene>
    <name evidence="1" type="ORF">PXEA_LOCUS13244</name>
</gene>
<proteinExistence type="predicted"/>
<sequence length="184" mass="20796">MQPCCEASSFVENRDEFGKELGISGSLKFLLHPPAWFAQNLMLPIPINFSDSLTKIKNERRSRNSASLKAYIGYLGLFQGSVLSDNAVWMVILVTLPEAIRLLSDRQILHHICLKAGFAWPAYSRQIEIGSSKQDLQIFQAEYASGVSMSNVELKGILVQEKIRNDRRAVKKGKSEQNHNLLRY</sequence>
<keyword evidence="2" id="KW-1185">Reference proteome</keyword>
<protein>
    <submittedName>
        <fullName evidence="1">Uncharacterized protein</fullName>
    </submittedName>
</protein>
<comment type="caution">
    <text evidence="1">The sequence shown here is derived from an EMBL/GenBank/DDBJ whole genome shotgun (WGS) entry which is preliminary data.</text>
</comment>
<evidence type="ECO:0000313" key="2">
    <source>
        <dbReference type="Proteomes" id="UP000784294"/>
    </source>
</evidence>
<organism evidence="1 2">
    <name type="scientific">Protopolystoma xenopodis</name>
    <dbReference type="NCBI Taxonomy" id="117903"/>
    <lineage>
        <taxon>Eukaryota</taxon>
        <taxon>Metazoa</taxon>
        <taxon>Spiralia</taxon>
        <taxon>Lophotrochozoa</taxon>
        <taxon>Platyhelminthes</taxon>
        <taxon>Monogenea</taxon>
        <taxon>Polyopisthocotylea</taxon>
        <taxon>Polystomatidea</taxon>
        <taxon>Polystomatidae</taxon>
        <taxon>Protopolystoma</taxon>
    </lineage>
</organism>
<evidence type="ECO:0000313" key="1">
    <source>
        <dbReference type="EMBL" id="VEL19804.1"/>
    </source>
</evidence>
<dbReference type="Proteomes" id="UP000784294">
    <property type="component" value="Unassembled WGS sequence"/>
</dbReference>
<dbReference type="AlphaFoldDB" id="A0A3S5A4R7"/>
<accession>A0A3S5A4R7</accession>
<dbReference type="EMBL" id="CAAALY010043356">
    <property type="protein sequence ID" value="VEL19804.1"/>
    <property type="molecule type" value="Genomic_DNA"/>
</dbReference>